<reference evidence="3" key="1">
    <citation type="journal article" date="2013" name="Genome Announc.">
        <title>Draft genome sequence of Botrytis cinerea BcDW1, inoculum for noble rot of grape berries.</title>
        <authorList>
            <person name="Blanco-Ulate B."/>
            <person name="Allen G."/>
            <person name="Powell A.L."/>
            <person name="Cantu D."/>
        </authorList>
    </citation>
    <scope>NUCLEOTIDE SEQUENCE [LARGE SCALE GENOMIC DNA]</scope>
    <source>
        <strain evidence="3">BcDW1</strain>
    </source>
</reference>
<name>M7U1G3_BOTF1</name>
<dbReference type="Proteomes" id="UP000012045">
    <property type="component" value="Unassembled WGS sequence"/>
</dbReference>
<feature type="region of interest" description="Disordered" evidence="1">
    <location>
        <begin position="1"/>
        <end position="43"/>
    </location>
</feature>
<proteinExistence type="predicted"/>
<dbReference type="EMBL" id="KB707832">
    <property type="protein sequence ID" value="EMR87379.1"/>
    <property type="molecule type" value="Genomic_DNA"/>
</dbReference>
<organism evidence="2 3">
    <name type="scientific">Botryotinia fuckeliana (strain BcDW1)</name>
    <name type="common">Noble rot fungus</name>
    <name type="synonym">Botrytis cinerea</name>
    <dbReference type="NCBI Taxonomy" id="1290391"/>
    <lineage>
        <taxon>Eukaryota</taxon>
        <taxon>Fungi</taxon>
        <taxon>Dikarya</taxon>
        <taxon>Ascomycota</taxon>
        <taxon>Pezizomycotina</taxon>
        <taxon>Leotiomycetes</taxon>
        <taxon>Helotiales</taxon>
        <taxon>Sclerotiniaceae</taxon>
        <taxon>Botrytis</taxon>
    </lineage>
</organism>
<protein>
    <submittedName>
        <fullName evidence="2">Uncharacterized protein</fullName>
    </submittedName>
</protein>
<accession>M7U1G3</accession>
<evidence type="ECO:0000256" key="1">
    <source>
        <dbReference type="SAM" id="MobiDB-lite"/>
    </source>
</evidence>
<evidence type="ECO:0000313" key="3">
    <source>
        <dbReference type="Proteomes" id="UP000012045"/>
    </source>
</evidence>
<gene>
    <name evidence="2" type="ORF">BcDW1_4013</name>
</gene>
<dbReference type="AlphaFoldDB" id="M7U1G3"/>
<feature type="compositionally biased region" description="Polar residues" evidence="1">
    <location>
        <begin position="1"/>
        <end position="11"/>
    </location>
</feature>
<evidence type="ECO:0000313" key="2">
    <source>
        <dbReference type="EMBL" id="EMR87379.1"/>
    </source>
</evidence>
<feature type="compositionally biased region" description="Basic and acidic residues" evidence="1">
    <location>
        <begin position="29"/>
        <end position="43"/>
    </location>
</feature>
<sequence length="86" mass="9440">MNSNNHMSIFGSSSSSAIEAMNQRPATQHVERDQRESQDEAAQKSKIVILRVPAASLAELDLPAKHSLIVKLNIKFTPRAAWGEIA</sequence>
<dbReference type="HOGENOM" id="CLU_2497600_0_0_1"/>